<evidence type="ECO:0000256" key="2">
    <source>
        <dbReference type="ARBA" id="ARBA00022723"/>
    </source>
</evidence>
<feature type="domain" description="Survival protein SurE-like phosphatase/nucleotidase" evidence="4">
    <location>
        <begin position="27"/>
        <end position="236"/>
    </location>
</feature>
<keyword evidence="3" id="KW-0378">Hydrolase</keyword>
<evidence type="ECO:0000259" key="4">
    <source>
        <dbReference type="Pfam" id="PF01975"/>
    </source>
</evidence>
<dbReference type="InterPro" id="IPR036523">
    <property type="entry name" value="SurE-like_sf"/>
</dbReference>
<dbReference type="GO" id="GO:0046872">
    <property type="term" value="F:metal ion binding"/>
    <property type="evidence" value="ECO:0007669"/>
    <property type="project" value="UniProtKB-KW"/>
</dbReference>
<evidence type="ECO:0000256" key="1">
    <source>
        <dbReference type="ARBA" id="ARBA00011062"/>
    </source>
</evidence>
<dbReference type="InterPro" id="IPR030048">
    <property type="entry name" value="SurE"/>
</dbReference>
<dbReference type="PANTHER" id="PTHR30457:SF0">
    <property type="entry name" value="PHOSPHATASE, PUTATIVE (AFU_ORTHOLOGUE AFUA_4G01070)-RELATED"/>
    <property type="match status" value="1"/>
</dbReference>
<keyword evidence="6" id="KW-1185">Reference proteome</keyword>
<protein>
    <recommendedName>
        <fullName evidence="4">Survival protein SurE-like phosphatase/nucleotidase domain-containing protein</fullName>
    </recommendedName>
</protein>
<comment type="similarity">
    <text evidence="1">Belongs to the SurE nucleotidase family.</text>
</comment>
<dbReference type="InterPro" id="IPR002828">
    <property type="entry name" value="SurE-like_Pase/nucleotidase"/>
</dbReference>
<keyword evidence="2" id="KW-0479">Metal-binding</keyword>
<proteinExistence type="inferred from homology"/>
<evidence type="ECO:0000313" key="6">
    <source>
        <dbReference type="Proteomes" id="UP000309038"/>
    </source>
</evidence>
<sequence length="313" mass="32419">MVPLRSVLSVGLFSQTLLNPPNGAHKILLTNDDGWAVAQIRAEYNALNAAGYDVVLSAPAENSSGSGSLSVPATPVTYGCEFGSCPEGAPAYGFNASDTRLNYVNAFPVDAVRYGVQTLASQFWNSIKPDLVVSGPNIGGNKGIQVFGSGTVGAACEAAKEGIPSIAFSGSSSSTAHEGWTALYNIPPSSSILAAQAYSFVTTTFLSSFFSRQSSSPLLPPGVTINVNFPTLTDECTALDIQWVFTRSLPSIFSNDVVACDNGGKLPTEGDVVAAGCFASVTVLDADTKLTVGKELQADVLARLSGLGFVCLP</sequence>
<dbReference type="GO" id="GO:0008252">
    <property type="term" value="F:nucleotidase activity"/>
    <property type="evidence" value="ECO:0007669"/>
    <property type="project" value="InterPro"/>
</dbReference>
<name>A0A4S4KFZ3_9APHY</name>
<dbReference type="EMBL" id="SGPJ01000188">
    <property type="protein sequence ID" value="THG97114.1"/>
    <property type="molecule type" value="Genomic_DNA"/>
</dbReference>
<comment type="caution">
    <text evidence="5">The sequence shown here is derived from an EMBL/GenBank/DDBJ whole genome shotgun (WGS) entry which is preliminary data.</text>
</comment>
<dbReference type="Pfam" id="PF01975">
    <property type="entry name" value="SurE"/>
    <property type="match status" value="1"/>
</dbReference>
<evidence type="ECO:0000256" key="3">
    <source>
        <dbReference type="ARBA" id="ARBA00022801"/>
    </source>
</evidence>
<reference evidence="5 6" key="1">
    <citation type="submission" date="2019-02" db="EMBL/GenBank/DDBJ databases">
        <title>Genome sequencing of the rare red list fungi Phlebia centrifuga.</title>
        <authorList>
            <person name="Buettner E."/>
            <person name="Kellner H."/>
        </authorList>
    </citation>
    <scope>NUCLEOTIDE SEQUENCE [LARGE SCALE GENOMIC DNA]</scope>
    <source>
        <strain evidence="5 6">DSM 108282</strain>
    </source>
</reference>
<dbReference type="Proteomes" id="UP000309038">
    <property type="component" value="Unassembled WGS sequence"/>
</dbReference>
<dbReference type="AlphaFoldDB" id="A0A4S4KFZ3"/>
<dbReference type="SUPFAM" id="SSF64167">
    <property type="entry name" value="SurE-like"/>
    <property type="match status" value="1"/>
</dbReference>
<organism evidence="5 6">
    <name type="scientific">Hermanssonia centrifuga</name>
    <dbReference type="NCBI Taxonomy" id="98765"/>
    <lineage>
        <taxon>Eukaryota</taxon>
        <taxon>Fungi</taxon>
        <taxon>Dikarya</taxon>
        <taxon>Basidiomycota</taxon>
        <taxon>Agaricomycotina</taxon>
        <taxon>Agaricomycetes</taxon>
        <taxon>Polyporales</taxon>
        <taxon>Meruliaceae</taxon>
        <taxon>Hermanssonia</taxon>
    </lineage>
</organism>
<evidence type="ECO:0000313" key="5">
    <source>
        <dbReference type="EMBL" id="THG97114.1"/>
    </source>
</evidence>
<gene>
    <name evidence="5" type="ORF">EW026_g4838</name>
</gene>
<accession>A0A4S4KFZ3</accession>
<dbReference type="PANTHER" id="PTHR30457">
    <property type="entry name" value="5'-NUCLEOTIDASE SURE"/>
    <property type="match status" value="1"/>
</dbReference>
<dbReference type="Gene3D" id="3.40.1210.10">
    <property type="entry name" value="Survival protein SurE-like phosphatase/nucleotidase"/>
    <property type="match status" value="1"/>
</dbReference>